<evidence type="ECO:0000313" key="2">
    <source>
        <dbReference type="Proteomes" id="UP001054837"/>
    </source>
</evidence>
<sequence length="113" mass="12809">MVSVLVEEDAACLHCRTEMCDKFRRLGDRGALSSGLEQEKRQLDDITCRLTFNSPPSTFPVRKSTTCSYLSDSWRRIPEFYLGISPPVPEHRVASCLPSAAKSRLRNSFISRK</sequence>
<name>A0AAV4P1W6_9ARAC</name>
<reference evidence="1 2" key="1">
    <citation type="submission" date="2021-06" db="EMBL/GenBank/DDBJ databases">
        <title>Caerostris darwini draft genome.</title>
        <authorList>
            <person name="Kono N."/>
            <person name="Arakawa K."/>
        </authorList>
    </citation>
    <scope>NUCLEOTIDE SEQUENCE [LARGE SCALE GENOMIC DNA]</scope>
</reference>
<accession>A0AAV4P1W6</accession>
<gene>
    <name evidence="1" type="ORF">CDAR_559301</name>
</gene>
<evidence type="ECO:0000313" key="1">
    <source>
        <dbReference type="EMBL" id="GIX90186.1"/>
    </source>
</evidence>
<keyword evidence="2" id="KW-1185">Reference proteome</keyword>
<protein>
    <submittedName>
        <fullName evidence="1">Uncharacterized protein</fullName>
    </submittedName>
</protein>
<dbReference type="Proteomes" id="UP001054837">
    <property type="component" value="Unassembled WGS sequence"/>
</dbReference>
<organism evidence="1 2">
    <name type="scientific">Caerostris darwini</name>
    <dbReference type="NCBI Taxonomy" id="1538125"/>
    <lineage>
        <taxon>Eukaryota</taxon>
        <taxon>Metazoa</taxon>
        <taxon>Ecdysozoa</taxon>
        <taxon>Arthropoda</taxon>
        <taxon>Chelicerata</taxon>
        <taxon>Arachnida</taxon>
        <taxon>Araneae</taxon>
        <taxon>Araneomorphae</taxon>
        <taxon>Entelegynae</taxon>
        <taxon>Araneoidea</taxon>
        <taxon>Araneidae</taxon>
        <taxon>Caerostris</taxon>
    </lineage>
</organism>
<comment type="caution">
    <text evidence="1">The sequence shown here is derived from an EMBL/GenBank/DDBJ whole genome shotgun (WGS) entry which is preliminary data.</text>
</comment>
<dbReference type="AlphaFoldDB" id="A0AAV4P1W6"/>
<dbReference type="EMBL" id="BPLQ01002227">
    <property type="protein sequence ID" value="GIX90186.1"/>
    <property type="molecule type" value="Genomic_DNA"/>
</dbReference>
<proteinExistence type="predicted"/>